<dbReference type="Proteomes" id="UP000784294">
    <property type="component" value="Unassembled WGS sequence"/>
</dbReference>
<protein>
    <submittedName>
        <fullName evidence="1">Uncharacterized protein</fullName>
    </submittedName>
</protein>
<name>A0A448XK79_9PLAT</name>
<evidence type="ECO:0000313" key="1">
    <source>
        <dbReference type="EMBL" id="VEL38610.1"/>
    </source>
</evidence>
<dbReference type="AlphaFoldDB" id="A0A448XK79"/>
<dbReference type="EMBL" id="CAAALY010258401">
    <property type="protein sequence ID" value="VEL38610.1"/>
    <property type="molecule type" value="Genomic_DNA"/>
</dbReference>
<proteinExistence type="predicted"/>
<reference evidence="1" key="1">
    <citation type="submission" date="2018-11" db="EMBL/GenBank/DDBJ databases">
        <authorList>
            <consortium name="Pathogen Informatics"/>
        </authorList>
    </citation>
    <scope>NUCLEOTIDE SEQUENCE</scope>
</reference>
<gene>
    <name evidence="1" type="ORF">PXEA_LOCUS32050</name>
</gene>
<comment type="caution">
    <text evidence="1">The sequence shown here is derived from an EMBL/GenBank/DDBJ whole genome shotgun (WGS) entry which is preliminary data.</text>
</comment>
<accession>A0A448XK79</accession>
<keyword evidence="2" id="KW-1185">Reference proteome</keyword>
<sequence>MVAITSGSGNGKIVAIENRQAPNRHYADRSRRTTRKMLTFTDMPANLSGPKARGARTMERARPKVDFCLQA</sequence>
<evidence type="ECO:0000313" key="2">
    <source>
        <dbReference type="Proteomes" id="UP000784294"/>
    </source>
</evidence>
<organism evidence="1 2">
    <name type="scientific">Protopolystoma xenopodis</name>
    <dbReference type="NCBI Taxonomy" id="117903"/>
    <lineage>
        <taxon>Eukaryota</taxon>
        <taxon>Metazoa</taxon>
        <taxon>Spiralia</taxon>
        <taxon>Lophotrochozoa</taxon>
        <taxon>Platyhelminthes</taxon>
        <taxon>Monogenea</taxon>
        <taxon>Polyopisthocotylea</taxon>
        <taxon>Polystomatidea</taxon>
        <taxon>Polystomatidae</taxon>
        <taxon>Protopolystoma</taxon>
    </lineage>
</organism>